<comment type="caution">
    <text evidence="1">The sequence shown here is derived from an EMBL/GenBank/DDBJ whole genome shotgun (WGS) entry which is preliminary data.</text>
</comment>
<proteinExistence type="predicted"/>
<protein>
    <submittedName>
        <fullName evidence="1">Uncharacterized protein</fullName>
    </submittedName>
</protein>
<reference evidence="1 2" key="1">
    <citation type="submission" date="2021-06" db="EMBL/GenBank/DDBJ databases">
        <title>Caerostris extrusa draft genome.</title>
        <authorList>
            <person name="Kono N."/>
            <person name="Arakawa K."/>
        </authorList>
    </citation>
    <scope>NUCLEOTIDE SEQUENCE [LARGE SCALE GENOMIC DNA]</scope>
</reference>
<keyword evidence="2" id="KW-1185">Reference proteome</keyword>
<gene>
    <name evidence="1" type="ORF">CEXT_783141</name>
</gene>
<dbReference type="AlphaFoldDB" id="A0AAV4WRR1"/>
<evidence type="ECO:0000313" key="2">
    <source>
        <dbReference type="Proteomes" id="UP001054945"/>
    </source>
</evidence>
<organism evidence="1 2">
    <name type="scientific">Caerostris extrusa</name>
    <name type="common">Bark spider</name>
    <name type="synonym">Caerostris bankana</name>
    <dbReference type="NCBI Taxonomy" id="172846"/>
    <lineage>
        <taxon>Eukaryota</taxon>
        <taxon>Metazoa</taxon>
        <taxon>Ecdysozoa</taxon>
        <taxon>Arthropoda</taxon>
        <taxon>Chelicerata</taxon>
        <taxon>Arachnida</taxon>
        <taxon>Araneae</taxon>
        <taxon>Araneomorphae</taxon>
        <taxon>Entelegynae</taxon>
        <taxon>Araneoidea</taxon>
        <taxon>Araneidae</taxon>
        <taxon>Caerostris</taxon>
    </lineage>
</organism>
<dbReference type="EMBL" id="BPLR01016606">
    <property type="protein sequence ID" value="GIY85033.1"/>
    <property type="molecule type" value="Genomic_DNA"/>
</dbReference>
<dbReference type="Proteomes" id="UP001054945">
    <property type="component" value="Unassembled WGS sequence"/>
</dbReference>
<name>A0AAV4WRR1_CAEEX</name>
<evidence type="ECO:0000313" key="1">
    <source>
        <dbReference type="EMBL" id="GIY85033.1"/>
    </source>
</evidence>
<accession>A0AAV4WRR1</accession>
<sequence>MIGHERSCGHASPVFLSKVLANTQNWRIWATENGQRECRLSIVYCRTIVFQAGGFYGLSVPSMINAMIPFTQPGHSTTATACLSGENHFHAR</sequence>